<dbReference type="AlphaFoldDB" id="A0A0C3AY16"/>
<sequence>MAPHLSTYTQFRALLLWGLLFSLSPYVALGVLGAGIPYSFRPRQDDGDSDGSDDGDDNDGKHKGGNPTKSSSGSYPSTSSNAKGSGSSSNAFHPEGIAGVVIAVVTCIADNCVPLVIKVAVGIIVGFTLRWWMARRREKATEEATATAESNPTSNPDSGHEAEMAQAQKTWVVIAPTNHPSTPTHTMMNRALPAVPRDVGEDDDSDSDATPRASNIAGLSANSNRLSGGPPRIDPSSSSTWTMSSVTPLLGRAASGGQDSRRHSNSRRRSELVDDDADADADDELSTGDGRGYVPTFAPFLPNPFRTSEDASNQQTLPAIQTQAPPRASGERRRSGEDGTYSPSFMSSPATAHLRHSLIFSSTAADTLASTLTATPSASPSSPTSASAATLTPAPSPRSSFAPRAAAATEVPLTLAPPGKHSLEPAPPSPSQWLSRTPSSPVGSRSRAGSAAGLGSGGTSPTLLDGMIVHQKQLEAEHRAACGESASDPPPKYSVEAPQSSSSTA</sequence>
<evidence type="ECO:0000313" key="3">
    <source>
        <dbReference type="EMBL" id="KIM78913.1"/>
    </source>
</evidence>
<dbReference type="HOGENOM" id="CLU_539803_0_0_1"/>
<organism evidence="3 4">
    <name type="scientific">Piloderma croceum (strain F 1598)</name>
    <dbReference type="NCBI Taxonomy" id="765440"/>
    <lineage>
        <taxon>Eukaryota</taxon>
        <taxon>Fungi</taxon>
        <taxon>Dikarya</taxon>
        <taxon>Basidiomycota</taxon>
        <taxon>Agaricomycotina</taxon>
        <taxon>Agaricomycetes</taxon>
        <taxon>Agaricomycetidae</taxon>
        <taxon>Atheliales</taxon>
        <taxon>Atheliaceae</taxon>
        <taxon>Piloderma</taxon>
    </lineage>
</organism>
<feature type="compositionally biased region" description="Low complexity" evidence="1">
    <location>
        <begin position="236"/>
        <end position="247"/>
    </location>
</feature>
<protein>
    <submittedName>
        <fullName evidence="3">Uncharacterized protein</fullName>
    </submittedName>
</protein>
<feature type="compositionally biased region" description="Polar residues" evidence="1">
    <location>
        <begin position="310"/>
        <end position="324"/>
    </location>
</feature>
<dbReference type="EMBL" id="KN833013">
    <property type="protein sequence ID" value="KIM78913.1"/>
    <property type="molecule type" value="Genomic_DNA"/>
</dbReference>
<proteinExistence type="predicted"/>
<dbReference type="InParanoid" id="A0A0C3AY16"/>
<evidence type="ECO:0000313" key="4">
    <source>
        <dbReference type="Proteomes" id="UP000054166"/>
    </source>
</evidence>
<feature type="region of interest" description="Disordered" evidence="1">
    <location>
        <begin position="142"/>
        <end position="165"/>
    </location>
</feature>
<feature type="compositionally biased region" description="Basic and acidic residues" evidence="1">
    <location>
        <begin position="472"/>
        <end position="481"/>
    </location>
</feature>
<accession>A0A0C3AY16</accession>
<evidence type="ECO:0000256" key="2">
    <source>
        <dbReference type="SAM" id="SignalP"/>
    </source>
</evidence>
<feature type="region of interest" description="Disordered" evidence="1">
    <location>
        <begin position="373"/>
        <end position="505"/>
    </location>
</feature>
<evidence type="ECO:0000256" key="1">
    <source>
        <dbReference type="SAM" id="MobiDB-lite"/>
    </source>
</evidence>
<feature type="compositionally biased region" description="Low complexity" evidence="1">
    <location>
        <begin position="373"/>
        <end position="408"/>
    </location>
</feature>
<feature type="compositionally biased region" description="Acidic residues" evidence="1">
    <location>
        <begin position="273"/>
        <end position="286"/>
    </location>
</feature>
<reference evidence="4" key="2">
    <citation type="submission" date="2015-01" db="EMBL/GenBank/DDBJ databases">
        <title>Evolutionary Origins and Diversification of the Mycorrhizal Mutualists.</title>
        <authorList>
            <consortium name="DOE Joint Genome Institute"/>
            <consortium name="Mycorrhizal Genomics Consortium"/>
            <person name="Kohler A."/>
            <person name="Kuo A."/>
            <person name="Nagy L.G."/>
            <person name="Floudas D."/>
            <person name="Copeland A."/>
            <person name="Barry K.W."/>
            <person name="Cichocki N."/>
            <person name="Veneault-Fourrey C."/>
            <person name="LaButti K."/>
            <person name="Lindquist E.A."/>
            <person name="Lipzen A."/>
            <person name="Lundell T."/>
            <person name="Morin E."/>
            <person name="Murat C."/>
            <person name="Riley R."/>
            <person name="Ohm R."/>
            <person name="Sun H."/>
            <person name="Tunlid A."/>
            <person name="Henrissat B."/>
            <person name="Grigoriev I.V."/>
            <person name="Hibbett D.S."/>
            <person name="Martin F."/>
        </authorList>
    </citation>
    <scope>NUCLEOTIDE SEQUENCE [LARGE SCALE GENOMIC DNA]</scope>
    <source>
        <strain evidence="4">F 1598</strain>
    </source>
</reference>
<gene>
    <name evidence="3" type="ORF">PILCRDRAFT_90432</name>
</gene>
<keyword evidence="4" id="KW-1185">Reference proteome</keyword>
<reference evidence="3 4" key="1">
    <citation type="submission" date="2014-04" db="EMBL/GenBank/DDBJ databases">
        <authorList>
            <consortium name="DOE Joint Genome Institute"/>
            <person name="Kuo A."/>
            <person name="Tarkka M."/>
            <person name="Buscot F."/>
            <person name="Kohler A."/>
            <person name="Nagy L.G."/>
            <person name="Floudas D."/>
            <person name="Copeland A."/>
            <person name="Barry K.W."/>
            <person name="Cichocki N."/>
            <person name="Veneault-Fourrey C."/>
            <person name="LaButti K."/>
            <person name="Lindquist E.A."/>
            <person name="Lipzen A."/>
            <person name="Lundell T."/>
            <person name="Morin E."/>
            <person name="Murat C."/>
            <person name="Sun H."/>
            <person name="Tunlid A."/>
            <person name="Henrissat B."/>
            <person name="Grigoriev I.V."/>
            <person name="Hibbett D.S."/>
            <person name="Martin F."/>
            <person name="Nordberg H.P."/>
            <person name="Cantor M.N."/>
            <person name="Hua S.X."/>
        </authorList>
    </citation>
    <scope>NUCLEOTIDE SEQUENCE [LARGE SCALE GENOMIC DNA]</scope>
    <source>
        <strain evidence="3 4">F 1598</strain>
    </source>
</reference>
<dbReference type="Proteomes" id="UP000054166">
    <property type="component" value="Unassembled WGS sequence"/>
</dbReference>
<feature type="compositionally biased region" description="Acidic residues" evidence="1">
    <location>
        <begin position="47"/>
        <end position="57"/>
    </location>
</feature>
<keyword evidence="2" id="KW-0732">Signal</keyword>
<feature type="signal peptide" evidence="2">
    <location>
        <begin position="1"/>
        <end position="30"/>
    </location>
</feature>
<feature type="compositionally biased region" description="Low complexity" evidence="1">
    <location>
        <begin position="70"/>
        <end position="88"/>
    </location>
</feature>
<feature type="region of interest" description="Disordered" evidence="1">
    <location>
        <begin position="195"/>
        <end position="348"/>
    </location>
</feature>
<name>A0A0C3AY16_PILCF</name>
<feature type="chain" id="PRO_5002175495" evidence="2">
    <location>
        <begin position="31"/>
        <end position="505"/>
    </location>
</feature>
<feature type="region of interest" description="Disordered" evidence="1">
    <location>
        <begin position="42"/>
        <end position="88"/>
    </location>
</feature>
<feature type="compositionally biased region" description="Low complexity" evidence="1">
    <location>
        <begin position="438"/>
        <end position="451"/>
    </location>
</feature>